<reference evidence="7 8" key="1">
    <citation type="submission" date="2020-08" db="EMBL/GenBank/DDBJ databases">
        <title>Winkia gen. nov., sp. nov., isolated from faeces of the Anser albifrons in China.</title>
        <authorList>
            <person name="Liu Q."/>
        </authorList>
    </citation>
    <scope>NUCLEOTIDE SEQUENCE [LARGE SCALE GENOMIC DNA]</scope>
    <source>
        <strain evidence="7 8">C62</strain>
    </source>
</reference>
<sequence length="225" mass="24435">MSSTAPTYTSSTPTSLPLTKPLLRGWIHLGVTPLALAASIVLTALAPTSSTRLASAVFLVCSLLLFGVSALYHRVNWSPRAHTVLRRLDHSNIFLLIAGTYTPISIGVLRPHDATVLLSVIWIGAAAGIALSLGWPNAPRWLYVPIYIVLGWMALFYMAELVTRGGWAMVWLLIAGGLCYTLGAVVYGFKRPNPWPRVFGFHEIFHLGTVAGWVCCCIAAYMAVL</sequence>
<accession>A0A8I0GBY7</accession>
<feature type="transmembrane region" description="Helical" evidence="6">
    <location>
        <begin position="116"/>
        <end position="135"/>
    </location>
</feature>
<keyword evidence="4 6" id="KW-0472">Membrane</keyword>
<protein>
    <submittedName>
        <fullName evidence="7">Hemolysin III family protein</fullName>
    </submittedName>
</protein>
<evidence type="ECO:0000313" key="7">
    <source>
        <dbReference type="EMBL" id="MBD3689968.1"/>
    </source>
</evidence>
<keyword evidence="8" id="KW-1185">Reference proteome</keyword>
<evidence type="ECO:0000256" key="1">
    <source>
        <dbReference type="ARBA" id="ARBA00004141"/>
    </source>
</evidence>
<dbReference type="GO" id="GO:0046872">
    <property type="term" value="F:metal ion binding"/>
    <property type="evidence" value="ECO:0007669"/>
    <property type="project" value="UniProtKB-KW"/>
</dbReference>
<keyword evidence="5" id="KW-0479">Metal-binding</keyword>
<organism evidence="7 8">
    <name type="scientific">Nanchangia anserum</name>
    <dbReference type="NCBI Taxonomy" id="2692125"/>
    <lineage>
        <taxon>Bacteria</taxon>
        <taxon>Bacillati</taxon>
        <taxon>Actinomycetota</taxon>
        <taxon>Actinomycetes</taxon>
        <taxon>Actinomycetales</taxon>
        <taxon>Actinomycetaceae</taxon>
        <taxon>Nanchangia</taxon>
    </lineage>
</organism>
<evidence type="ECO:0000256" key="2">
    <source>
        <dbReference type="ARBA" id="ARBA00022692"/>
    </source>
</evidence>
<evidence type="ECO:0000256" key="4">
    <source>
        <dbReference type="ARBA" id="ARBA00023136"/>
    </source>
</evidence>
<comment type="subcellular location">
    <subcellularLocation>
        <location evidence="1">Membrane</location>
        <topology evidence="1">Multi-pass membrane protein</topology>
    </subcellularLocation>
</comment>
<feature type="transmembrane region" description="Helical" evidence="6">
    <location>
        <begin position="92"/>
        <end position="109"/>
    </location>
</feature>
<feature type="transmembrane region" description="Helical" evidence="6">
    <location>
        <begin position="53"/>
        <end position="72"/>
    </location>
</feature>
<feature type="transmembrane region" description="Helical" evidence="6">
    <location>
        <begin position="204"/>
        <end position="224"/>
    </location>
</feature>
<feature type="transmembrane region" description="Helical" evidence="6">
    <location>
        <begin position="166"/>
        <end position="189"/>
    </location>
</feature>
<name>A0A8I0GBY7_9ACTO</name>
<dbReference type="PANTHER" id="PTHR20855">
    <property type="entry name" value="ADIPOR/PROGESTIN RECEPTOR-RELATED"/>
    <property type="match status" value="1"/>
</dbReference>
<feature type="binding site" evidence="5">
    <location>
        <position position="73"/>
    </location>
    <ligand>
        <name>Zn(2+)</name>
        <dbReference type="ChEBI" id="CHEBI:29105"/>
    </ligand>
</feature>
<dbReference type="InterPro" id="IPR004254">
    <property type="entry name" value="AdipoR/HlyIII-related"/>
</dbReference>
<keyword evidence="5" id="KW-0862">Zinc</keyword>
<dbReference type="RefSeq" id="WP_191072079.1">
    <property type="nucleotide sequence ID" value="NZ_CP060506.1"/>
</dbReference>
<feature type="transmembrane region" description="Helical" evidence="6">
    <location>
        <begin position="26"/>
        <end position="46"/>
    </location>
</feature>
<evidence type="ECO:0000256" key="6">
    <source>
        <dbReference type="SAM" id="Phobius"/>
    </source>
</evidence>
<dbReference type="EMBL" id="JACRUO010000002">
    <property type="protein sequence ID" value="MBD3689968.1"/>
    <property type="molecule type" value="Genomic_DNA"/>
</dbReference>
<evidence type="ECO:0000256" key="3">
    <source>
        <dbReference type="ARBA" id="ARBA00022989"/>
    </source>
</evidence>
<evidence type="ECO:0000256" key="5">
    <source>
        <dbReference type="PIRSR" id="PIRSR604254-1"/>
    </source>
</evidence>
<feature type="transmembrane region" description="Helical" evidence="6">
    <location>
        <begin position="141"/>
        <end position="159"/>
    </location>
</feature>
<feature type="binding site" evidence="5">
    <location>
        <position position="202"/>
    </location>
    <ligand>
        <name>Zn(2+)</name>
        <dbReference type="ChEBI" id="CHEBI:29105"/>
    </ligand>
</feature>
<dbReference type="PANTHER" id="PTHR20855:SF3">
    <property type="entry name" value="LD03007P"/>
    <property type="match status" value="1"/>
</dbReference>
<proteinExistence type="predicted"/>
<dbReference type="Proteomes" id="UP000627538">
    <property type="component" value="Unassembled WGS sequence"/>
</dbReference>
<feature type="binding site" evidence="5">
    <location>
        <position position="206"/>
    </location>
    <ligand>
        <name>Zn(2+)</name>
        <dbReference type="ChEBI" id="CHEBI:29105"/>
    </ligand>
</feature>
<dbReference type="AlphaFoldDB" id="A0A8I0GBY7"/>
<comment type="caution">
    <text evidence="7">The sequence shown here is derived from an EMBL/GenBank/DDBJ whole genome shotgun (WGS) entry which is preliminary data.</text>
</comment>
<gene>
    <name evidence="7" type="ORF">H8R10_06990</name>
</gene>
<dbReference type="GO" id="GO:0016020">
    <property type="term" value="C:membrane"/>
    <property type="evidence" value="ECO:0007669"/>
    <property type="project" value="UniProtKB-SubCell"/>
</dbReference>
<keyword evidence="3 6" id="KW-1133">Transmembrane helix</keyword>
<dbReference type="Pfam" id="PF03006">
    <property type="entry name" value="HlyIII"/>
    <property type="match status" value="1"/>
</dbReference>
<keyword evidence="2 6" id="KW-0812">Transmembrane</keyword>
<evidence type="ECO:0000313" key="8">
    <source>
        <dbReference type="Proteomes" id="UP000627538"/>
    </source>
</evidence>